<reference evidence="2 3" key="1">
    <citation type="submission" date="2019-02" db="EMBL/GenBank/DDBJ databases">
        <title>Deep-cultivation of Planctomycetes and their phenomic and genomic characterization uncovers novel biology.</title>
        <authorList>
            <person name="Wiegand S."/>
            <person name="Jogler M."/>
            <person name="Boedeker C."/>
            <person name="Pinto D."/>
            <person name="Vollmers J."/>
            <person name="Rivas-Marin E."/>
            <person name="Kohn T."/>
            <person name="Peeters S.H."/>
            <person name="Heuer A."/>
            <person name="Rast P."/>
            <person name="Oberbeckmann S."/>
            <person name="Bunk B."/>
            <person name="Jeske O."/>
            <person name="Meyerdierks A."/>
            <person name="Storesund J.E."/>
            <person name="Kallscheuer N."/>
            <person name="Luecker S."/>
            <person name="Lage O.M."/>
            <person name="Pohl T."/>
            <person name="Merkel B.J."/>
            <person name="Hornburger P."/>
            <person name="Mueller R.-W."/>
            <person name="Bruemmer F."/>
            <person name="Labrenz M."/>
            <person name="Spormann A.M."/>
            <person name="Op Den Camp H."/>
            <person name="Overmann J."/>
            <person name="Amann R."/>
            <person name="Jetten M.S.M."/>
            <person name="Mascher T."/>
            <person name="Medema M.H."/>
            <person name="Devos D.P."/>
            <person name="Kaster A.-K."/>
            <person name="Ovreas L."/>
            <person name="Rohde M."/>
            <person name="Galperin M.Y."/>
            <person name="Jogler C."/>
        </authorList>
    </citation>
    <scope>NUCLEOTIDE SEQUENCE [LARGE SCALE GENOMIC DNA]</scope>
    <source>
        <strain evidence="2 3">Poly51</strain>
    </source>
</reference>
<name>A0A5C6FFI2_9BACT</name>
<dbReference type="AlphaFoldDB" id="A0A5C6FFI2"/>
<evidence type="ECO:0000313" key="2">
    <source>
        <dbReference type="EMBL" id="TWU60168.1"/>
    </source>
</evidence>
<accession>A0A5C6FFI2</accession>
<evidence type="ECO:0000256" key="1">
    <source>
        <dbReference type="SAM" id="MobiDB-lite"/>
    </source>
</evidence>
<feature type="region of interest" description="Disordered" evidence="1">
    <location>
        <begin position="79"/>
        <end position="202"/>
    </location>
</feature>
<sequence>MRARKSRRLPIRSQFACLLAFGLIVASIGCNNRAHRDLYNQRLMSESRVLEDQLYEADYENRVLRDQLEQYRRKVAEARIPTPSVIRPHDHPEPYGPDSPSDHNSAHRIPTPYADPQADLPEFDLGEGLETDEYDLPMFDEGEPVDTDALTDPEAIDAPKPDAKSSKSTRSLDKPNSKTNPFEDDFSDAELLPAPGGPMPPGKNDTLVPPIEPGEVLPPPMGNQDEKPPGQIMLPDAIQAQMGVPEKLQIHPTLSVPHHTDGVVDGAVIVVNAIDAAGRPVDITNFDIDAELSIVVLDPSRPADAANIGRWDFTRGQVQTLIRQHPVVGLHVPIQWQDERPNGEDVIVHVRLRGEDEDMKCESELRLADQSPITDWTPRAKTLR</sequence>
<dbReference type="EMBL" id="SJPW01000001">
    <property type="protein sequence ID" value="TWU60168.1"/>
    <property type="molecule type" value="Genomic_DNA"/>
</dbReference>
<dbReference type="Proteomes" id="UP000318288">
    <property type="component" value="Unassembled WGS sequence"/>
</dbReference>
<keyword evidence="3" id="KW-1185">Reference proteome</keyword>
<dbReference type="PROSITE" id="PS51257">
    <property type="entry name" value="PROKAR_LIPOPROTEIN"/>
    <property type="match status" value="1"/>
</dbReference>
<feature type="compositionally biased region" description="Acidic residues" evidence="1">
    <location>
        <begin position="121"/>
        <end position="155"/>
    </location>
</feature>
<organism evidence="2 3">
    <name type="scientific">Rubripirellula tenax</name>
    <dbReference type="NCBI Taxonomy" id="2528015"/>
    <lineage>
        <taxon>Bacteria</taxon>
        <taxon>Pseudomonadati</taxon>
        <taxon>Planctomycetota</taxon>
        <taxon>Planctomycetia</taxon>
        <taxon>Pirellulales</taxon>
        <taxon>Pirellulaceae</taxon>
        <taxon>Rubripirellula</taxon>
    </lineage>
</organism>
<proteinExistence type="predicted"/>
<evidence type="ECO:0000313" key="3">
    <source>
        <dbReference type="Proteomes" id="UP000318288"/>
    </source>
</evidence>
<gene>
    <name evidence="2" type="ORF">Poly51_04430</name>
</gene>
<feature type="compositionally biased region" description="Basic and acidic residues" evidence="1">
    <location>
        <begin position="157"/>
        <end position="176"/>
    </location>
</feature>
<comment type="caution">
    <text evidence="2">The sequence shown here is derived from an EMBL/GenBank/DDBJ whole genome shotgun (WGS) entry which is preliminary data.</text>
</comment>
<protein>
    <submittedName>
        <fullName evidence="2">Uncharacterized protein</fullName>
    </submittedName>
</protein>